<evidence type="ECO:0000256" key="1">
    <source>
        <dbReference type="ARBA" id="ARBA00005382"/>
    </source>
</evidence>
<dbReference type="AlphaFoldDB" id="A0A7X0RD42"/>
<dbReference type="Gene3D" id="3.20.20.80">
    <property type="entry name" value="Glycosidases"/>
    <property type="match status" value="1"/>
</dbReference>
<dbReference type="GO" id="GO:0004348">
    <property type="term" value="F:glucosylceramidase activity"/>
    <property type="evidence" value="ECO:0007669"/>
    <property type="project" value="InterPro"/>
</dbReference>
<sequence length="676" mass="70005">MLAVSPELTHQTWIGAGAALTDASAGILASNHEATAVLFDPGRADGAHLNLVRLPLSATDFSTAPWAFGWSDSSGTLDVPSEAVTSTEVVSQRLMSLRPDLQLVAVPWTAPASMKDSGALNGGALTSASLGAYGRLLLAQADWLRTRGMPVLAMTLGNEPFHSSASYPTMTMSDAQMISLAKTVGAGLEQRGVQLWSVDHNWSHRGHYDVVQAGAPGMFAAAAFHCYGGSPSQMAGTSVPSVVTECTGTDDGFAGTFRWDMDNLVAGAIDAGSTGLMMWNLALDEQHGPHTGGCATCRGVVDVDSQTAAVSRGPEFFTLAHLSRAADPGAVVIDSSPSPGVSYAAFRNPDGEIGIVGHNDTGSSQVFSIEVGGAASGGRFLVGPGELFTMRGQSAVTEGTVTLPLAPPVVGVPVEAVVAGWQPQPVDLHFQWQAGGSPIAGADGPSFTPTPEEVGQRLSLQVTGSRPGWRTAIVVASTAEPVRASDLGDPSVVDVVPPAVLGSPRVGRTLNVDPGTWSPAAQALAYQWYRDGVPVPGATSSFLTLQPRDLGSRLSVRVRASAPGHADGSVTTSSTGPVALGALTVLDRGLIRGRLQVGSVLRLVGRRSDPAAAASFQWLADGRPLDRSGARRQSHRLTTADLGSRMSVRLTLTSPGYAAATYRVSRAGHVVSRRHG</sequence>
<evidence type="ECO:0000256" key="2">
    <source>
        <dbReference type="ARBA" id="ARBA00022729"/>
    </source>
</evidence>
<dbReference type="Pfam" id="PF17189">
    <property type="entry name" value="Glyco_hydro_30C"/>
    <property type="match status" value="1"/>
</dbReference>
<dbReference type="PANTHER" id="PTHR11069:SF23">
    <property type="entry name" value="LYSOSOMAL ACID GLUCOSYLCERAMIDASE"/>
    <property type="match status" value="1"/>
</dbReference>
<dbReference type="RefSeq" id="WP_185251374.1">
    <property type="nucleotide sequence ID" value="NZ_JACKXE010000001.1"/>
</dbReference>
<dbReference type="InterPro" id="IPR001139">
    <property type="entry name" value="Glyco_hydro_30"/>
</dbReference>
<keyword evidence="4" id="KW-0326">Glycosidase</keyword>
<gene>
    <name evidence="7" type="ORF">H5V45_01890</name>
</gene>
<dbReference type="Proteomes" id="UP000523955">
    <property type="component" value="Unassembled WGS sequence"/>
</dbReference>
<organism evidence="7 8">
    <name type="scientific">Nocardioides luti</name>
    <dbReference type="NCBI Taxonomy" id="2761101"/>
    <lineage>
        <taxon>Bacteria</taxon>
        <taxon>Bacillati</taxon>
        <taxon>Actinomycetota</taxon>
        <taxon>Actinomycetes</taxon>
        <taxon>Propionibacteriales</taxon>
        <taxon>Nocardioidaceae</taxon>
        <taxon>Nocardioides</taxon>
    </lineage>
</organism>
<dbReference type="GO" id="GO:0016020">
    <property type="term" value="C:membrane"/>
    <property type="evidence" value="ECO:0007669"/>
    <property type="project" value="GOC"/>
</dbReference>
<dbReference type="Gene3D" id="2.60.40.1180">
    <property type="entry name" value="Golgi alpha-mannosidase II"/>
    <property type="match status" value="1"/>
</dbReference>
<dbReference type="SUPFAM" id="SSF51445">
    <property type="entry name" value="(Trans)glycosidases"/>
    <property type="match status" value="1"/>
</dbReference>
<reference evidence="7 8" key="1">
    <citation type="submission" date="2020-08" db="EMBL/GenBank/DDBJ databases">
        <authorList>
            <person name="Seo M.-J."/>
        </authorList>
    </citation>
    <scope>NUCLEOTIDE SEQUENCE [LARGE SCALE GENOMIC DNA]</scope>
    <source>
        <strain evidence="7 8">KIGAM211</strain>
    </source>
</reference>
<feature type="domain" description="Glycosyl hydrolase family 30 TIM-barrel" evidence="5">
    <location>
        <begin position="15"/>
        <end position="160"/>
    </location>
</feature>
<dbReference type="EMBL" id="JACKXE010000001">
    <property type="protein sequence ID" value="MBB6626061.1"/>
    <property type="molecule type" value="Genomic_DNA"/>
</dbReference>
<keyword evidence="2" id="KW-0732">Signal</keyword>
<evidence type="ECO:0008006" key="9">
    <source>
        <dbReference type="Google" id="ProtNLM"/>
    </source>
</evidence>
<dbReference type="GO" id="GO:0006680">
    <property type="term" value="P:glucosylceramide catabolic process"/>
    <property type="evidence" value="ECO:0007669"/>
    <property type="project" value="TreeGrafter"/>
</dbReference>
<keyword evidence="3 4" id="KW-0378">Hydrolase</keyword>
<evidence type="ECO:0000313" key="8">
    <source>
        <dbReference type="Proteomes" id="UP000523955"/>
    </source>
</evidence>
<evidence type="ECO:0000256" key="3">
    <source>
        <dbReference type="ARBA" id="ARBA00022801"/>
    </source>
</evidence>
<evidence type="ECO:0000259" key="5">
    <source>
        <dbReference type="Pfam" id="PF02055"/>
    </source>
</evidence>
<evidence type="ECO:0000256" key="4">
    <source>
        <dbReference type="RuleBase" id="RU361188"/>
    </source>
</evidence>
<feature type="domain" description="Glycosyl hydrolase family 30 beta sandwich" evidence="6">
    <location>
        <begin position="329"/>
        <end position="374"/>
    </location>
</feature>
<dbReference type="InterPro" id="IPR017853">
    <property type="entry name" value="GH"/>
</dbReference>
<evidence type="ECO:0000259" key="6">
    <source>
        <dbReference type="Pfam" id="PF17189"/>
    </source>
</evidence>
<dbReference type="PANTHER" id="PTHR11069">
    <property type="entry name" value="GLUCOSYLCERAMIDASE"/>
    <property type="match status" value="1"/>
</dbReference>
<evidence type="ECO:0000313" key="7">
    <source>
        <dbReference type="EMBL" id="MBB6626061.1"/>
    </source>
</evidence>
<dbReference type="Pfam" id="PF02055">
    <property type="entry name" value="Glyco_hydro_30"/>
    <property type="match status" value="1"/>
</dbReference>
<dbReference type="InterPro" id="IPR033452">
    <property type="entry name" value="GH30_C"/>
</dbReference>
<protein>
    <recommendedName>
        <fullName evidence="9">Glycosyl hydrolase family 30 TIM-barrel domain-containing protein</fullName>
    </recommendedName>
</protein>
<dbReference type="InterPro" id="IPR033453">
    <property type="entry name" value="Glyco_hydro_30_TIM-barrel"/>
</dbReference>
<name>A0A7X0RD42_9ACTN</name>
<dbReference type="InterPro" id="IPR013780">
    <property type="entry name" value="Glyco_hydro_b"/>
</dbReference>
<comment type="similarity">
    <text evidence="1 4">Belongs to the glycosyl hydrolase 30 family.</text>
</comment>
<accession>A0A7X0RD42</accession>
<comment type="caution">
    <text evidence="7">The sequence shown here is derived from an EMBL/GenBank/DDBJ whole genome shotgun (WGS) entry which is preliminary data.</text>
</comment>
<dbReference type="Gene3D" id="2.60.40.2700">
    <property type="match status" value="3"/>
</dbReference>
<keyword evidence="8" id="KW-1185">Reference proteome</keyword>
<proteinExistence type="inferred from homology"/>